<dbReference type="AlphaFoldDB" id="A0AAD6XAJ3"/>
<organism evidence="5 6">
    <name type="scientific">Mycena alexandri</name>
    <dbReference type="NCBI Taxonomy" id="1745969"/>
    <lineage>
        <taxon>Eukaryota</taxon>
        <taxon>Fungi</taxon>
        <taxon>Dikarya</taxon>
        <taxon>Basidiomycota</taxon>
        <taxon>Agaricomycotina</taxon>
        <taxon>Agaricomycetes</taxon>
        <taxon>Agaricomycetidae</taxon>
        <taxon>Agaricales</taxon>
        <taxon>Marasmiineae</taxon>
        <taxon>Mycenaceae</taxon>
        <taxon>Mycena</taxon>
    </lineage>
</organism>
<dbReference type="GO" id="GO:0006351">
    <property type="term" value="P:DNA-templated transcription"/>
    <property type="evidence" value="ECO:0007669"/>
    <property type="project" value="InterPro"/>
</dbReference>
<dbReference type="GO" id="GO:0008270">
    <property type="term" value="F:zinc ion binding"/>
    <property type="evidence" value="ECO:0007669"/>
    <property type="project" value="InterPro"/>
</dbReference>
<dbReference type="Pfam" id="PF00172">
    <property type="entry name" value="Zn_clus"/>
    <property type="match status" value="1"/>
</dbReference>
<dbReference type="GO" id="GO:0003677">
    <property type="term" value="F:DNA binding"/>
    <property type="evidence" value="ECO:0007669"/>
    <property type="project" value="InterPro"/>
</dbReference>
<dbReference type="CDD" id="cd00067">
    <property type="entry name" value="GAL4"/>
    <property type="match status" value="1"/>
</dbReference>
<dbReference type="InterPro" id="IPR001138">
    <property type="entry name" value="Zn2Cys6_DnaBD"/>
</dbReference>
<dbReference type="SMART" id="SM00066">
    <property type="entry name" value="GAL4"/>
    <property type="match status" value="1"/>
</dbReference>
<evidence type="ECO:0000313" key="5">
    <source>
        <dbReference type="EMBL" id="KAJ7045263.1"/>
    </source>
</evidence>
<evidence type="ECO:0000313" key="6">
    <source>
        <dbReference type="Proteomes" id="UP001218188"/>
    </source>
</evidence>
<evidence type="ECO:0000259" key="4">
    <source>
        <dbReference type="PROSITE" id="PS50048"/>
    </source>
</evidence>
<dbReference type="InterPro" id="IPR050987">
    <property type="entry name" value="AtrR-like"/>
</dbReference>
<keyword evidence="6" id="KW-1185">Reference proteome</keyword>
<dbReference type="Gene3D" id="4.10.240.10">
    <property type="entry name" value="Zn(2)-C6 fungal-type DNA-binding domain"/>
    <property type="match status" value="1"/>
</dbReference>
<evidence type="ECO:0000256" key="1">
    <source>
        <dbReference type="ARBA" id="ARBA00022723"/>
    </source>
</evidence>
<dbReference type="PROSITE" id="PS50048">
    <property type="entry name" value="ZN2_CY6_FUNGAL_2"/>
    <property type="match status" value="1"/>
</dbReference>
<gene>
    <name evidence="5" type="ORF">C8F04DRAFT_1388797</name>
</gene>
<comment type="caution">
    <text evidence="5">The sequence shown here is derived from an EMBL/GenBank/DDBJ whole genome shotgun (WGS) entry which is preliminary data.</text>
</comment>
<feature type="domain" description="Zn(2)-C6 fungal-type" evidence="4">
    <location>
        <begin position="40"/>
        <end position="73"/>
    </location>
</feature>
<dbReference type="CDD" id="cd12148">
    <property type="entry name" value="fungal_TF_MHR"/>
    <property type="match status" value="1"/>
</dbReference>
<feature type="compositionally biased region" description="Low complexity" evidence="3">
    <location>
        <begin position="148"/>
        <end position="163"/>
    </location>
</feature>
<name>A0AAD6XAJ3_9AGAR</name>
<keyword evidence="1" id="KW-0479">Metal-binding</keyword>
<dbReference type="Pfam" id="PF04082">
    <property type="entry name" value="Fungal_trans"/>
    <property type="match status" value="1"/>
</dbReference>
<dbReference type="Proteomes" id="UP001218188">
    <property type="component" value="Unassembled WGS sequence"/>
</dbReference>
<dbReference type="SUPFAM" id="SSF57701">
    <property type="entry name" value="Zn2/Cys6 DNA-binding domain"/>
    <property type="match status" value="1"/>
</dbReference>
<dbReference type="InterPro" id="IPR036864">
    <property type="entry name" value="Zn2-C6_fun-type_DNA-bd_sf"/>
</dbReference>
<keyword evidence="2" id="KW-0539">Nucleus</keyword>
<dbReference type="PANTHER" id="PTHR46910">
    <property type="entry name" value="TRANSCRIPTION FACTOR PDR1"/>
    <property type="match status" value="1"/>
</dbReference>
<dbReference type="InterPro" id="IPR007219">
    <property type="entry name" value="XnlR_reg_dom"/>
</dbReference>
<sequence>MGLLEVYNQCQVTAFARPTTANMTQKTGETSGPRRRLQGSCDLCRRKKVRCDSAEMPGRWCTNCISLQLECTHGRSTAGTATTRPSLPIPAPPAETPQEHIAAILSTTIVYIPSNDPVISQQILVKISRYARELEETVASLRQELDTRPSTTVGSTTTGYLTSASSSRDENQNRSSIGKQFLRTTLERMHGNISHLLSYQRLEGGAPQPLIVQCSNQIFPEDDLLKKLVELYFEQINPVLGFLHAPSFKQSVSDGLHHRDSHFGAVLLAVCALGSRYSDDTRIFLPEAASGHSCGWKWFRQLIPINTQFSPEHSLHQMQLICLVIQYIVATGISTRSDGGVLAALGLRFAHEAGVTRRSGYTSMEPLTAELYKRVVWILVVCDTIMSSLKGQPSIKEPAIFELDLPTEDESWGVPEAVRTWGKPSSDTFLPAYIQLIMIFGRIQGAVYPVDGQICSEEVVVELDSALNKWLDVVPEHLKWDQHQENQIFLAQSASLYSTYYHAQILIHRPFIPAPGKDSVSHDKFPSLAICANAARSCAHVLDVQTRRAPPLHNAHIVNALFDSAVVLLVNVWAVVRGRKSRGLDGFKLATADVQNCLRVLRLYAKRWRTAGHDGDIIAAMLKFGHAEPSPGPLKDDNVPPPAAASNAFLIPHEPPSTESSTSRFQQLPETDLFSLPFSTDELGRLPIYDSFDSQFTYDTTLYRAAGTEMGTPTRLFAGDNTAMDSMLSVLPGGTEMPIGQDLLPNPFEMAPGYRFDAWPWQSWEEWGTYLASLDGLNYGA</sequence>
<proteinExistence type="predicted"/>
<dbReference type="GO" id="GO:0000981">
    <property type="term" value="F:DNA-binding transcription factor activity, RNA polymerase II-specific"/>
    <property type="evidence" value="ECO:0007669"/>
    <property type="project" value="InterPro"/>
</dbReference>
<protein>
    <submittedName>
        <fullName evidence="5">Fungal-specific transcription factor domain-containing protein</fullName>
    </submittedName>
</protein>
<evidence type="ECO:0000256" key="3">
    <source>
        <dbReference type="SAM" id="MobiDB-lite"/>
    </source>
</evidence>
<dbReference type="PANTHER" id="PTHR46910:SF38">
    <property type="entry name" value="ZN(2)-C6 FUNGAL-TYPE DOMAIN-CONTAINING PROTEIN"/>
    <property type="match status" value="1"/>
</dbReference>
<dbReference type="PROSITE" id="PS00463">
    <property type="entry name" value="ZN2_CY6_FUNGAL_1"/>
    <property type="match status" value="1"/>
</dbReference>
<feature type="region of interest" description="Disordered" evidence="3">
    <location>
        <begin position="142"/>
        <end position="175"/>
    </location>
</feature>
<accession>A0AAD6XAJ3</accession>
<evidence type="ECO:0000256" key="2">
    <source>
        <dbReference type="ARBA" id="ARBA00023242"/>
    </source>
</evidence>
<dbReference type="EMBL" id="JARJCM010000005">
    <property type="protein sequence ID" value="KAJ7045263.1"/>
    <property type="molecule type" value="Genomic_DNA"/>
</dbReference>
<reference evidence="5" key="1">
    <citation type="submission" date="2023-03" db="EMBL/GenBank/DDBJ databases">
        <title>Massive genome expansion in bonnet fungi (Mycena s.s.) driven by repeated elements and novel gene families across ecological guilds.</title>
        <authorList>
            <consortium name="Lawrence Berkeley National Laboratory"/>
            <person name="Harder C.B."/>
            <person name="Miyauchi S."/>
            <person name="Viragh M."/>
            <person name="Kuo A."/>
            <person name="Thoen E."/>
            <person name="Andreopoulos B."/>
            <person name="Lu D."/>
            <person name="Skrede I."/>
            <person name="Drula E."/>
            <person name="Henrissat B."/>
            <person name="Morin E."/>
            <person name="Kohler A."/>
            <person name="Barry K."/>
            <person name="LaButti K."/>
            <person name="Morin E."/>
            <person name="Salamov A."/>
            <person name="Lipzen A."/>
            <person name="Mereny Z."/>
            <person name="Hegedus B."/>
            <person name="Baldrian P."/>
            <person name="Stursova M."/>
            <person name="Weitz H."/>
            <person name="Taylor A."/>
            <person name="Grigoriev I.V."/>
            <person name="Nagy L.G."/>
            <person name="Martin F."/>
            <person name="Kauserud H."/>
        </authorList>
    </citation>
    <scope>NUCLEOTIDE SEQUENCE</scope>
    <source>
        <strain evidence="5">CBHHK200</strain>
    </source>
</reference>